<dbReference type="AlphaFoldDB" id="A0A2U1B606"/>
<comment type="similarity">
    <text evidence="6 7">Belongs to the polyphosphate kinase 1 (PPK1) family.</text>
</comment>
<evidence type="ECO:0000259" key="8">
    <source>
        <dbReference type="Pfam" id="PF02503"/>
    </source>
</evidence>
<dbReference type="InterPro" id="IPR003414">
    <property type="entry name" value="PP_kinase"/>
</dbReference>
<dbReference type="PANTHER" id="PTHR30218">
    <property type="entry name" value="POLYPHOSPHATE KINASE"/>
    <property type="match status" value="1"/>
</dbReference>
<comment type="caution">
    <text evidence="12">The sequence shown here is derived from an EMBL/GenBank/DDBJ whole genome shotgun (WGS) entry which is preliminary data.</text>
</comment>
<dbReference type="HAMAP" id="MF_00347">
    <property type="entry name" value="Polyphosphate_kinase"/>
    <property type="match status" value="1"/>
</dbReference>
<evidence type="ECO:0000256" key="7">
    <source>
        <dbReference type="RuleBase" id="RU003800"/>
    </source>
</evidence>
<dbReference type="GO" id="GO:0005524">
    <property type="term" value="F:ATP binding"/>
    <property type="evidence" value="ECO:0007669"/>
    <property type="project" value="UniProtKB-KW"/>
</dbReference>
<evidence type="ECO:0000313" key="13">
    <source>
        <dbReference type="Proteomes" id="UP000245466"/>
    </source>
</evidence>
<dbReference type="CDD" id="cd09164">
    <property type="entry name" value="PLDc_EcPPK1_C1_like"/>
    <property type="match status" value="1"/>
</dbReference>
<dbReference type="Proteomes" id="UP000245466">
    <property type="component" value="Unassembled WGS sequence"/>
</dbReference>
<dbReference type="PANTHER" id="PTHR30218:SF0">
    <property type="entry name" value="POLYPHOSPHATE KINASE"/>
    <property type="match status" value="1"/>
</dbReference>
<dbReference type="GO" id="GO:0008976">
    <property type="term" value="F:polyphosphate kinase activity"/>
    <property type="evidence" value="ECO:0007669"/>
    <property type="project" value="UniProtKB-UniRule"/>
</dbReference>
<feature type="active site" description="Phosphohistidine intermediate" evidence="6">
    <location>
        <position position="443"/>
    </location>
</feature>
<comment type="catalytic activity">
    <reaction evidence="6 7">
        <text>[phosphate](n) + ATP = [phosphate](n+1) + ADP</text>
        <dbReference type="Rhea" id="RHEA:19573"/>
        <dbReference type="Rhea" id="RHEA-COMP:9859"/>
        <dbReference type="Rhea" id="RHEA-COMP:14280"/>
        <dbReference type="ChEBI" id="CHEBI:16838"/>
        <dbReference type="ChEBI" id="CHEBI:30616"/>
        <dbReference type="ChEBI" id="CHEBI:456216"/>
        <dbReference type="EC" id="2.7.4.1"/>
    </reaction>
</comment>
<dbReference type="InterPro" id="IPR025198">
    <property type="entry name" value="PPK_N_dom"/>
</dbReference>
<evidence type="ECO:0000256" key="1">
    <source>
        <dbReference type="ARBA" id="ARBA00022553"/>
    </source>
</evidence>
<gene>
    <name evidence="6" type="primary">ppk</name>
    <name evidence="12" type="ORF">C8E01_101477</name>
</gene>
<dbReference type="SUPFAM" id="SSF140356">
    <property type="entry name" value="PPK N-terminal domain-like"/>
    <property type="match status" value="1"/>
</dbReference>
<feature type="binding site" evidence="6">
    <location>
        <position position="383"/>
    </location>
    <ligand>
        <name>Mg(2+)</name>
        <dbReference type="ChEBI" id="CHEBI:18420"/>
    </ligand>
</feature>
<evidence type="ECO:0000256" key="3">
    <source>
        <dbReference type="ARBA" id="ARBA00022741"/>
    </source>
</evidence>
<dbReference type="CDD" id="cd09168">
    <property type="entry name" value="PLDc_PaPPK1_C2_like"/>
    <property type="match status" value="1"/>
</dbReference>
<dbReference type="NCBIfam" id="TIGR03705">
    <property type="entry name" value="poly_P_kin"/>
    <property type="match status" value="1"/>
</dbReference>
<organism evidence="12 13">
    <name type="scientific">Pontibacter virosus</name>
    <dbReference type="NCBI Taxonomy" id="1765052"/>
    <lineage>
        <taxon>Bacteria</taxon>
        <taxon>Pseudomonadati</taxon>
        <taxon>Bacteroidota</taxon>
        <taxon>Cytophagia</taxon>
        <taxon>Cytophagales</taxon>
        <taxon>Hymenobacteraceae</taxon>
        <taxon>Pontibacter</taxon>
    </lineage>
</organism>
<dbReference type="GO" id="GO:0006799">
    <property type="term" value="P:polyphosphate biosynthetic process"/>
    <property type="evidence" value="ECO:0007669"/>
    <property type="project" value="UniProtKB-UniRule"/>
</dbReference>
<feature type="binding site" evidence="6">
    <location>
        <position position="572"/>
    </location>
    <ligand>
        <name>ATP</name>
        <dbReference type="ChEBI" id="CHEBI:30616"/>
    </ligand>
</feature>
<dbReference type="EMBL" id="QEKI01000001">
    <property type="protein sequence ID" value="PVY44113.1"/>
    <property type="molecule type" value="Genomic_DNA"/>
</dbReference>
<dbReference type="NCBIfam" id="NF003921">
    <property type="entry name" value="PRK05443.2-2"/>
    <property type="match status" value="1"/>
</dbReference>
<comment type="cofactor">
    <cofactor evidence="6">
        <name>Mg(2+)</name>
        <dbReference type="ChEBI" id="CHEBI:18420"/>
    </cofactor>
</comment>
<keyword evidence="6" id="KW-0479">Metal-binding</keyword>
<dbReference type="GO" id="GO:0046872">
    <property type="term" value="F:metal ion binding"/>
    <property type="evidence" value="ECO:0007669"/>
    <property type="project" value="UniProtKB-KW"/>
</dbReference>
<keyword evidence="1 6" id="KW-0597">Phosphoprotein</keyword>
<keyword evidence="5 6" id="KW-0067">ATP-binding</keyword>
<evidence type="ECO:0000259" key="9">
    <source>
        <dbReference type="Pfam" id="PF13089"/>
    </source>
</evidence>
<feature type="domain" description="Polyphosphate kinase middle" evidence="8">
    <location>
        <begin position="129"/>
        <end position="313"/>
    </location>
</feature>
<evidence type="ECO:0000256" key="5">
    <source>
        <dbReference type="ARBA" id="ARBA00022840"/>
    </source>
</evidence>
<evidence type="ECO:0000256" key="6">
    <source>
        <dbReference type="HAMAP-Rule" id="MF_00347"/>
    </source>
</evidence>
<comment type="PTM">
    <text evidence="6 7">An intermediate of this reaction is the autophosphorylated ppk in which a phosphate is covalently linked to a histidine residue through a N-P bond.</text>
</comment>
<keyword evidence="4 6" id="KW-0418">Kinase</keyword>
<dbReference type="PIRSF" id="PIRSF015589">
    <property type="entry name" value="PP_kinase"/>
    <property type="match status" value="1"/>
</dbReference>
<dbReference type="Pfam" id="PF13089">
    <property type="entry name" value="PP_kinase_N"/>
    <property type="match status" value="1"/>
</dbReference>
<evidence type="ECO:0000259" key="11">
    <source>
        <dbReference type="Pfam" id="PF17941"/>
    </source>
</evidence>
<dbReference type="Pfam" id="PF17941">
    <property type="entry name" value="PP_kinase_C_1"/>
    <property type="match status" value="1"/>
</dbReference>
<reference evidence="12 13" key="1">
    <citation type="submission" date="2018-04" db="EMBL/GenBank/DDBJ databases">
        <title>Genomic Encyclopedia of Type Strains, Phase IV (KMG-IV): sequencing the most valuable type-strain genomes for metagenomic binning, comparative biology and taxonomic classification.</title>
        <authorList>
            <person name="Goeker M."/>
        </authorList>
    </citation>
    <scope>NUCLEOTIDE SEQUENCE [LARGE SCALE GENOMIC DNA]</scope>
    <source>
        <strain evidence="12 13">DSM 100231</strain>
    </source>
</reference>
<dbReference type="Pfam" id="PF02503">
    <property type="entry name" value="PP_kinase"/>
    <property type="match status" value="1"/>
</dbReference>
<evidence type="ECO:0000313" key="12">
    <source>
        <dbReference type="EMBL" id="PVY44113.1"/>
    </source>
</evidence>
<evidence type="ECO:0000256" key="4">
    <source>
        <dbReference type="ARBA" id="ARBA00022777"/>
    </source>
</evidence>
<feature type="domain" description="Polyphosphate kinase C-terminal" evidence="11">
    <location>
        <begin position="340"/>
        <end position="502"/>
    </location>
</feature>
<dbReference type="Gene3D" id="1.20.58.310">
    <property type="entry name" value="Polyphosphate kinase N-terminal domain"/>
    <property type="match status" value="1"/>
</dbReference>
<evidence type="ECO:0000256" key="2">
    <source>
        <dbReference type="ARBA" id="ARBA00022679"/>
    </source>
</evidence>
<keyword evidence="6" id="KW-0460">Magnesium</keyword>
<dbReference type="Gene3D" id="3.30.870.10">
    <property type="entry name" value="Endonuclease Chain A"/>
    <property type="match status" value="2"/>
</dbReference>
<dbReference type="InterPro" id="IPR024953">
    <property type="entry name" value="PP_kinase_middle"/>
</dbReference>
<evidence type="ECO:0000259" key="10">
    <source>
        <dbReference type="Pfam" id="PF13090"/>
    </source>
</evidence>
<protein>
    <recommendedName>
        <fullName evidence="6 7">Polyphosphate kinase</fullName>
        <ecNumber evidence="6 7">2.7.4.1</ecNumber>
    </recommendedName>
    <alternativeName>
        <fullName evidence="6">ATP-polyphosphate phosphotransferase</fullName>
    </alternativeName>
    <alternativeName>
        <fullName evidence="6">Polyphosphoric acid kinase</fullName>
    </alternativeName>
</protein>
<accession>A0A2U1B606</accession>
<feature type="binding site" evidence="6">
    <location>
        <position position="600"/>
    </location>
    <ligand>
        <name>ATP</name>
        <dbReference type="ChEBI" id="CHEBI:30616"/>
    </ligand>
</feature>
<feature type="domain" description="Polyphosphate kinase C-terminal" evidence="10">
    <location>
        <begin position="511"/>
        <end position="673"/>
    </location>
</feature>
<dbReference type="InterPro" id="IPR041108">
    <property type="entry name" value="PP_kinase_C_1"/>
</dbReference>
<keyword evidence="3 6" id="KW-0547">Nucleotide-binding</keyword>
<dbReference type="EC" id="2.7.4.1" evidence="6 7"/>
<keyword evidence="13" id="KW-1185">Reference proteome</keyword>
<dbReference type="OrthoDB" id="9761456at2"/>
<feature type="binding site" evidence="6">
    <location>
        <position position="53"/>
    </location>
    <ligand>
        <name>ATP</name>
        <dbReference type="ChEBI" id="CHEBI:30616"/>
    </ligand>
</feature>
<dbReference type="Pfam" id="PF13090">
    <property type="entry name" value="PP_kinase_C"/>
    <property type="match status" value="1"/>
</dbReference>
<dbReference type="Gene3D" id="3.30.1840.10">
    <property type="entry name" value="Polyphosphate kinase middle domain"/>
    <property type="match status" value="1"/>
</dbReference>
<dbReference type="InterPro" id="IPR036830">
    <property type="entry name" value="PP_kinase_middle_dom_sf"/>
</dbReference>
<feature type="domain" description="Polyphosphate kinase N-terminal" evidence="9">
    <location>
        <begin position="16"/>
        <end position="120"/>
    </location>
</feature>
<feature type="binding site" evidence="6">
    <location>
        <position position="413"/>
    </location>
    <ligand>
        <name>Mg(2+)</name>
        <dbReference type="ChEBI" id="CHEBI:18420"/>
    </ligand>
</feature>
<comment type="function">
    <text evidence="6 7">Catalyzes the reversible transfer of the terminal phosphate of ATP to form a long-chain polyphosphate (polyP).</text>
</comment>
<dbReference type="NCBIfam" id="NF003917">
    <property type="entry name" value="PRK05443.1-1"/>
    <property type="match status" value="1"/>
</dbReference>
<dbReference type="SUPFAM" id="SSF143724">
    <property type="entry name" value="PHP14-like"/>
    <property type="match status" value="1"/>
</dbReference>
<name>A0A2U1B606_9BACT</name>
<sequence>METNTEDKKPTTTPLINRELSWLAFNYRVLQEAKDRTVPLLERIKFMAIFSSNLDEYFKVRVATLKRLIKLKKKTRDKLSEDPADTFGQVMQEVKRQQEEFGEVFREGILADLRQHSINLLTENELSEEQQKWVQTYFAEHIQPHILPLLLDDTETHFFLKDQTVYLGVHLFDPKKKDLKAERFSMLEIPTKKHGGRFVKLPTVDEQRYVMFIDDVIRFCLPALYPNYTRFEAHAVKVSRDAELDIEEEVSGSLMAKIQKSLKKRETGYPARLLFDPGTPKPMLEAIMAHTGISEDELVEGSKYHNFRDFFQFPDFNLPELKYSPQPTLVHPLLEKEESLIEAMKKQDYLVHYPYQSFDYVLRLFEEAANDPKVTAMSATLYRVADDSAIAKSLVKAAKSGKLVTVVVELKARFDEESNIFWAGKLQKAGANVILGLPDLKVHTKLGLITRNEDGQLVNYAYLSTGNYNEDTSRIYADHAVFTSHKDITQDVEQVFNFFIDRQHDKKFKKLLMAPINMRDRFMDLINREIKNASKGKPASMILKMNALQDERMIRKLYAASQAGVKIELLVRGICCLVPGVEGLSENIRVRSIVDRYLEHARVYIFHNDGKEEYFVASADWMTRNLSRRVEVAFPILQKDLVEQLRAIIDLQLADDTKARDVDNNYVEQQVSPTHIRSQYATYEYLRELIPEGMEPIRKSK</sequence>
<dbReference type="SUPFAM" id="SSF56024">
    <property type="entry name" value="Phospholipase D/nuclease"/>
    <property type="match status" value="2"/>
</dbReference>
<dbReference type="GO" id="GO:0009358">
    <property type="term" value="C:polyphosphate kinase complex"/>
    <property type="evidence" value="ECO:0007669"/>
    <property type="project" value="InterPro"/>
</dbReference>
<keyword evidence="2 6" id="KW-0808">Transferase</keyword>
<proteinExistence type="inferred from homology"/>
<dbReference type="InterPro" id="IPR025200">
    <property type="entry name" value="PPK_C_dom2"/>
</dbReference>
<feature type="binding site" evidence="6">
    <location>
        <position position="476"/>
    </location>
    <ligand>
        <name>ATP</name>
        <dbReference type="ChEBI" id="CHEBI:30616"/>
    </ligand>
</feature>
<dbReference type="InterPro" id="IPR036832">
    <property type="entry name" value="PPK_N_dom_sf"/>
</dbReference>
<dbReference type="RefSeq" id="WP_116541732.1">
    <property type="nucleotide sequence ID" value="NZ_QEKI01000001.1"/>
</dbReference>